<accession>A0A9Q0GAP8</accession>
<dbReference type="GO" id="GO:0006355">
    <property type="term" value="P:regulation of DNA-templated transcription"/>
    <property type="evidence" value="ECO:0007669"/>
    <property type="project" value="InterPro"/>
</dbReference>
<dbReference type="AlphaFoldDB" id="A0A9Q0GAP8"/>
<evidence type="ECO:0000256" key="2">
    <source>
        <dbReference type="ARBA" id="ARBA00022946"/>
    </source>
</evidence>
<dbReference type="InterPro" id="IPR013742">
    <property type="entry name" value="Whirly"/>
</dbReference>
<dbReference type="Proteomes" id="UP001141552">
    <property type="component" value="Unassembled WGS sequence"/>
</dbReference>
<protein>
    <recommendedName>
        <fullName evidence="6">WHY domain class transcription factor</fullName>
    </recommendedName>
</protein>
<sequence>MEKMLLLQLNPIPCFNHRTLPSSHGSVVTTPFAPNIHSLPLLPGGNSNTKGCRKFAVKSRQVDYEKQQQQSISPSRKSPNGQLPPKVFVSHSIYKGKAALTVEPRPPQFSTLESGAIRVSKEGILMLQFAPATGLRQYDWTRKQVFSLSVAEIGSLISLGAKDSCEIFHDPNIGRSDEGKVRKLLRVEPLPDAVHNKFTSIEESIYVPVTKAEFAVLMTACNYILPHLLGWNAFANSIRPDDAGRMNNASSRSGGESEWER</sequence>
<evidence type="ECO:0000313" key="4">
    <source>
        <dbReference type="EMBL" id="KAJ4846723.1"/>
    </source>
</evidence>
<dbReference type="PANTHER" id="PTHR31745:SF2">
    <property type="entry name" value="SINGLE-STRANDED DNA-BINDING PROTEIN WHY1, CHLOROPLASTIC"/>
    <property type="match status" value="1"/>
</dbReference>
<dbReference type="Pfam" id="PF08536">
    <property type="entry name" value="Whirly"/>
    <property type="match status" value="1"/>
</dbReference>
<dbReference type="Gene3D" id="2.30.31.10">
    <property type="entry name" value="Transcriptional Coactivator Pc4, Chain A"/>
    <property type="match status" value="1"/>
</dbReference>
<feature type="compositionally biased region" description="Polar residues" evidence="3">
    <location>
        <begin position="67"/>
        <end position="81"/>
    </location>
</feature>
<comment type="similarity">
    <text evidence="1">Belongs to the Whirly family.</text>
</comment>
<evidence type="ECO:0000313" key="5">
    <source>
        <dbReference type="Proteomes" id="UP001141552"/>
    </source>
</evidence>
<dbReference type="GO" id="GO:0006952">
    <property type="term" value="P:defense response"/>
    <property type="evidence" value="ECO:0007669"/>
    <property type="project" value="InterPro"/>
</dbReference>
<feature type="compositionally biased region" description="Low complexity" evidence="3">
    <location>
        <begin position="250"/>
        <end position="261"/>
    </location>
</feature>
<dbReference type="InterPro" id="IPR009044">
    <property type="entry name" value="ssDNA-bd_transcriptional_reg"/>
</dbReference>
<dbReference type="PANTHER" id="PTHR31745">
    <property type="entry name" value="SINGLE-STRANDED DNA-BINDING PROTEIN WHY2, MITOCHONDRIAL"/>
    <property type="match status" value="1"/>
</dbReference>
<reference evidence="4" key="2">
    <citation type="journal article" date="2023" name="Plants (Basel)">
        <title>Annotation of the Turnera subulata (Passifloraceae) Draft Genome Reveals the S-Locus Evolved after the Divergence of Turneroideae from Passifloroideae in a Stepwise Manner.</title>
        <authorList>
            <person name="Henning P.M."/>
            <person name="Roalson E.H."/>
            <person name="Mir W."/>
            <person name="McCubbin A.G."/>
            <person name="Shore J.S."/>
        </authorList>
    </citation>
    <scope>NUCLEOTIDE SEQUENCE</scope>
    <source>
        <strain evidence="4">F60SS</strain>
    </source>
</reference>
<evidence type="ECO:0008006" key="6">
    <source>
        <dbReference type="Google" id="ProtNLM"/>
    </source>
</evidence>
<dbReference type="SUPFAM" id="SSF54447">
    <property type="entry name" value="ssDNA-binding transcriptional regulator domain"/>
    <property type="match status" value="1"/>
</dbReference>
<dbReference type="OrthoDB" id="511009at2759"/>
<feature type="region of interest" description="Disordered" evidence="3">
    <location>
        <begin position="242"/>
        <end position="261"/>
    </location>
</feature>
<reference evidence="4" key="1">
    <citation type="submission" date="2022-02" db="EMBL/GenBank/DDBJ databases">
        <authorList>
            <person name="Henning P.M."/>
            <person name="McCubbin A.G."/>
            <person name="Shore J.S."/>
        </authorList>
    </citation>
    <scope>NUCLEOTIDE SEQUENCE</scope>
    <source>
        <strain evidence="4">F60SS</strain>
        <tissue evidence="4">Leaves</tissue>
    </source>
</reference>
<dbReference type="GO" id="GO:0003697">
    <property type="term" value="F:single-stranded DNA binding"/>
    <property type="evidence" value="ECO:0007669"/>
    <property type="project" value="InterPro"/>
</dbReference>
<evidence type="ECO:0000256" key="3">
    <source>
        <dbReference type="SAM" id="MobiDB-lite"/>
    </source>
</evidence>
<comment type="caution">
    <text evidence="4">The sequence shown here is derived from an EMBL/GenBank/DDBJ whole genome shotgun (WGS) entry which is preliminary data.</text>
</comment>
<feature type="region of interest" description="Disordered" evidence="3">
    <location>
        <begin position="64"/>
        <end position="83"/>
    </location>
</feature>
<organism evidence="4 5">
    <name type="scientific">Turnera subulata</name>
    <dbReference type="NCBI Taxonomy" id="218843"/>
    <lineage>
        <taxon>Eukaryota</taxon>
        <taxon>Viridiplantae</taxon>
        <taxon>Streptophyta</taxon>
        <taxon>Embryophyta</taxon>
        <taxon>Tracheophyta</taxon>
        <taxon>Spermatophyta</taxon>
        <taxon>Magnoliopsida</taxon>
        <taxon>eudicotyledons</taxon>
        <taxon>Gunneridae</taxon>
        <taxon>Pentapetalae</taxon>
        <taxon>rosids</taxon>
        <taxon>fabids</taxon>
        <taxon>Malpighiales</taxon>
        <taxon>Passifloraceae</taxon>
        <taxon>Turnera</taxon>
    </lineage>
</organism>
<keyword evidence="5" id="KW-1185">Reference proteome</keyword>
<dbReference type="EMBL" id="JAKUCV010001356">
    <property type="protein sequence ID" value="KAJ4846723.1"/>
    <property type="molecule type" value="Genomic_DNA"/>
</dbReference>
<proteinExistence type="inferred from homology"/>
<keyword evidence="2" id="KW-0809">Transit peptide</keyword>
<name>A0A9Q0GAP8_9ROSI</name>
<evidence type="ECO:0000256" key="1">
    <source>
        <dbReference type="ARBA" id="ARBA00006061"/>
    </source>
</evidence>
<gene>
    <name evidence="4" type="ORF">Tsubulata_048057</name>
</gene>